<comment type="caution">
    <text evidence="2">The sequence shown here is derived from an EMBL/GenBank/DDBJ whole genome shotgun (WGS) entry which is preliminary data.</text>
</comment>
<dbReference type="GO" id="GO:0080043">
    <property type="term" value="F:quercetin 3-O-glucosyltransferase activity"/>
    <property type="evidence" value="ECO:0007669"/>
    <property type="project" value="TreeGrafter"/>
</dbReference>
<protein>
    <submittedName>
        <fullName evidence="2">Uncharacterized protein</fullName>
    </submittedName>
</protein>
<dbReference type="GO" id="GO:0080044">
    <property type="term" value="F:quercetin 7-O-glucosyltransferase activity"/>
    <property type="evidence" value="ECO:0007669"/>
    <property type="project" value="TreeGrafter"/>
</dbReference>
<proteinExistence type="inferred from homology"/>
<dbReference type="EMBL" id="WJXA01000009">
    <property type="protein sequence ID" value="KAF7131876.1"/>
    <property type="molecule type" value="Genomic_DNA"/>
</dbReference>
<comment type="similarity">
    <text evidence="1">Belongs to the UDP-glycosyltransferase family.</text>
</comment>
<dbReference type="SUPFAM" id="SSF53756">
    <property type="entry name" value="UDP-Glycosyltransferase/glycogen phosphorylase"/>
    <property type="match status" value="1"/>
</dbReference>
<sequence>MVGDDLDVPIANVPGLEGLLRRRDLSSFLRVGDLSDKKAQFIINGAAHAHRARMILNTFEELEGPTLAQMHSQCAGFIAGYVQTVPNELKMSHVSANCECVHGRRRSGSPHKKRSGSQKVCSDIATSQIFYVLDDLSDKIFKRIVNVVTQAHRARAMMLHTFEELEGPAIFQIRSQCPNVYAIGPLPEHLKTRLTSVIPSKCVNKQDASCIASLDAQPLKFVIYIGFGSIEVKPHNELMELWHGLKNSGKQFLWAIPKVTKKE</sequence>
<gene>
    <name evidence="2" type="ORF">RHSIM_Rhsim09G0170600</name>
</gene>
<dbReference type="PANTHER" id="PTHR11926">
    <property type="entry name" value="GLUCOSYL/GLUCURONOSYL TRANSFERASES"/>
    <property type="match status" value="1"/>
</dbReference>
<name>A0A834GD47_RHOSS</name>
<keyword evidence="3" id="KW-1185">Reference proteome</keyword>
<dbReference type="Proteomes" id="UP000626092">
    <property type="component" value="Unassembled WGS sequence"/>
</dbReference>
<reference evidence="2" key="1">
    <citation type="submission" date="2019-11" db="EMBL/GenBank/DDBJ databases">
        <authorList>
            <person name="Liu Y."/>
            <person name="Hou J."/>
            <person name="Li T.-Q."/>
            <person name="Guan C.-H."/>
            <person name="Wu X."/>
            <person name="Wu H.-Z."/>
            <person name="Ling F."/>
            <person name="Zhang R."/>
            <person name="Shi X.-G."/>
            <person name="Ren J.-P."/>
            <person name="Chen E.-F."/>
            <person name="Sun J.-M."/>
        </authorList>
    </citation>
    <scope>NUCLEOTIDE SEQUENCE</scope>
    <source>
        <strain evidence="2">Adult_tree_wgs_1</strain>
        <tissue evidence="2">Leaves</tissue>
    </source>
</reference>
<evidence type="ECO:0000313" key="3">
    <source>
        <dbReference type="Proteomes" id="UP000626092"/>
    </source>
</evidence>
<accession>A0A834GD47</accession>
<organism evidence="2 3">
    <name type="scientific">Rhododendron simsii</name>
    <name type="common">Sims's rhododendron</name>
    <dbReference type="NCBI Taxonomy" id="118357"/>
    <lineage>
        <taxon>Eukaryota</taxon>
        <taxon>Viridiplantae</taxon>
        <taxon>Streptophyta</taxon>
        <taxon>Embryophyta</taxon>
        <taxon>Tracheophyta</taxon>
        <taxon>Spermatophyta</taxon>
        <taxon>Magnoliopsida</taxon>
        <taxon>eudicotyledons</taxon>
        <taxon>Gunneridae</taxon>
        <taxon>Pentapetalae</taxon>
        <taxon>asterids</taxon>
        <taxon>Ericales</taxon>
        <taxon>Ericaceae</taxon>
        <taxon>Ericoideae</taxon>
        <taxon>Rhodoreae</taxon>
        <taxon>Rhododendron</taxon>
    </lineage>
</organism>
<dbReference type="PANTHER" id="PTHR11926:SF1392">
    <property type="entry name" value="GLYCOSYLTRANSFERASE"/>
    <property type="match status" value="1"/>
</dbReference>
<evidence type="ECO:0000313" key="2">
    <source>
        <dbReference type="EMBL" id="KAF7131876.1"/>
    </source>
</evidence>
<evidence type="ECO:0000256" key="1">
    <source>
        <dbReference type="ARBA" id="ARBA00009995"/>
    </source>
</evidence>
<dbReference type="OrthoDB" id="5835829at2759"/>
<dbReference type="AlphaFoldDB" id="A0A834GD47"/>
<dbReference type="Gene3D" id="3.40.50.2000">
    <property type="entry name" value="Glycogen Phosphorylase B"/>
    <property type="match status" value="3"/>
</dbReference>